<feature type="transmembrane region" description="Helical" evidence="11">
    <location>
        <begin position="12"/>
        <end position="39"/>
    </location>
</feature>
<dbReference type="SMART" id="SM00388">
    <property type="entry name" value="HisKA"/>
    <property type="match status" value="1"/>
</dbReference>
<reference evidence="13 14" key="1">
    <citation type="journal article" date="2014" name="BMC Genomics">
        <title>Comparison of environmental and isolate Sulfobacillus genomes reveals diverse carbon, sulfur, nitrogen, and hydrogen metabolisms.</title>
        <authorList>
            <person name="Justice N.B."/>
            <person name="Norman A."/>
            <person name="Brown C.T."/>
            <person name="Singh A."/>
            <person name="Thomas B.C."/>
            <person name="Banfield J.F."/>
        </authorList>
    </citation>
    <scope>NUCLEOTIDE SEQUENCE [LARGE SCALE GENOMIC DNA]</scope>
    <source>
        <strain evidence="13">AMDSBA1</strain>
    </source>
</reference>
<dbReference type="InterPro" id="IPR036097">
    <property type="entry name" value="HisK_dim/P_sf"/>
</dbReference>
<evidence type="ECO:0000256" key="6">
    <source>
        <dbReference type="ARBA" id="ARBA00022692"/>
    </source>
</evidence>
<evidence type="ECO:0000256" key="10">
    <source>
        <dbReference type="ARBA" id="ARBA00023136"/>
    </source>
</evidence>
<dbReference type="InterPro" id="IPR003594">
    <property type="entry name" value="HATPase_dom"/>
</dbReference>
<dbReference type="Pfam" id="PF02518">
    <property type="entry name" value="HATPase_c"/>
    <property type="match status" value="1"/>
</dbReference>
<comment type="subcellular location">
    <subcellularLocation>
        <location evidence="2">Membrane</location>
    </subcellularLocation>
</comment>
<dbReference type="Gene3D" id="1.10.287.130">
    <property type="match status" value="1"/>
</dbReference>
<proteinExistence type="predicted"/>
<dbReference type="InterPro" id="IPR005467">
    <property type="entry name" value="His_kinase_dom"/>
</dbReference>
<dbReference type="SMART" id="SM00387">
    <property type="entry name" value="HATPase_c"/>
    <property type="match status" value="1"/>
</dbReference>
<evidence type="ECO:0000313" key="14">
    <source>
        <dbReference type="Proteomes" id="UP000242699"/>
    </source>
</evidence>
<dbReference type="EMBL" id="PXYT01000071">
    <property type="protein sequence ID" value="PSR24662.1"/>
    <property type="molecule type" value="Genomic_DNA"/>
</dbReference>
<dbReference type="InterPro" id="IPR004358">
    <property type="entry name" value="Sig_transdc_His_kin-like_C"/>
</dbReference>
<dbReference type="CDD" id="cd00082">
    <property type="entry name" value="HisKA"/>
    <property type="match status" value="1"/>
</dbReference>
<comment type="catalytic activity">
    <reaction evidence="1">
        <text>ATP + protein L-histidine = ADP + protein N-phospho-L-histidine.</text>
        <dbReference type="EC" id="2.7.13.3"/>
    </reaction>
</comment>
<keyword evidence="8 11" id="KW-1133">Transmembrane helix</keyword>
<evidence type="ECO:0000256" key="4">
    <source>
        <dbReference type="ARBA" id="ARBA00022553"/>
    </source>
</evidence>
<evidence type="ECO:0000259" key="12">
    <source>
        <dbReference type="PROSITE" id="PS50109"/>
    </source>
</evidence>
<dbReference type="GO" id="GO:0005886">
    <property type="term" value="C:plasma membrane"/>
    <property type="evidence" value="ECO:0007669"/>
    <property type="project" value="TreeGrafter"/>
</dbReference>
<organism evidence="13 14">
    <name type="scientific">Sulfobacillus benefaciens</name>
    <dbReference type="NCBI Taxonomy" id="453960"/>
    <lineage>
        <taxon>Bacteria</taxon>
        <taxon>Bacillati</taxon>
        <taxon>Bacillota</taxon>
        <taxon>Clostridia</taxon>
        <taxon>Eubacteriales</taxon>
        <taxon>Clostridiales Family XVII. Incertae Sedis</taxon>
        <taxon>Sulfobacillus</taxon>
    </lineage>
</organism>
<keyword evidence="5" id="KW-0808">Transferase</keyword>
<dbReference type="CDD" id="cd00075">
    <property type="entry name" value="HATPase"/>
    <property type="match status" value="1"/>
</dbReference>
<dbReference type="Proteomes" id="UP000242699">
    <property type="component" value="Unassembled WGS sequence"/>
</dbReference>
<evidence type="ECO:0000313" key="13">
    <source>
        <dbReference type="EMBL" id="PSR24662.1"/>
    </source>
</evidence>
<evidence type="ECO:0000256" key="5">
    <source>
        <dbReference type="ARBA" id="ARBA00022679"/>
    </source>
</evidence>
<keyword evidence="10 11" id="KW-0472">Membrane</keyword>
<evidence type="ECO:0000256" key="2">
    <source>
        <dbReference type="ARBA" id="ARBA00004370"/>
    </source>
</evidence>
<comment type="caution">
    <text evidence="13">The sequence shown here is derived from an EMBL/GenBank/DDBJ whole genome shotgun (WGS) entry which is preliminary data.</text>
</comment>
<evidence type="ECO:0000256" key="7">
    <source>
        <dbReference type="ARBA" id="ARBA00022777"/>
    </source>
</evidence>
<dbReference type="PRINTS" id="PR00344">
    <property type="entry name" value="BCTRLSENSOR"/>
</dbReference>
<dbReference type="InterPro" id="IPR036890">
    <property type="entry name" value="HATPase_C_sf"/>
</dbReference>
<keyword evidence="4" id="KW-0597">Phosphoprotein</keyword>
<dbReference type="Gene3D" id="3.30.565.10">
    <property type="entry name" value="Histidine kinase-like ATPase, C-terminal domain"/>
    <property type="match status" value="1"/>
</dbReference>
<dbReference type="GO" id="GO:0000155">
    <property type="term" value="F:phosphorelay sensor kinase activity"/>
    <property type="evidence" value="ECO:0007669"/>
    <property type="project" value="InterPro"/>
</dbReference>
<dbReference type="Gene3D" id="6.10.340.10">
    <property type="match status" value="1"/>
</dbReference>
<dbReference type="SUPFAM" id="SSF47384">
    <property type="entry name" value="Homodimeric domain of signal transducing histidine kinase"/>
    <property type="match status" value="1"/>
</dbReference>
<keyword evidence="7" id="KW-0418">Kinase</keyword>
<dbReference type="SUPFAM" id="SSF55874">
    <property type="entry name" value="ATPase domain of HSP90 chaperone/DNA topoisomerase II/histidine kinase"/>
    <property type="match status" value="1"/>
</dbReference>
<dbReference type="PANTHER" id="PTHR45436:SF5">
    <property type="entry name" value="SENSOR HISTIDINE KINASE TRCS"/>
    <property type="match status" value="1"/>
</dbReference>
<keyword evidence="9" id="KW-0902">Two-component regulatory system</keyword>
<evidence type="ECO:0000256" key="1">
    <source>
        <dbReference type="ARBA" id="ARBA00000085"/>
    </source>
</evidence>
<gene>
    <name evidence="13" type="ORF">C7B43_18535</name>
</gene>
<sequence>MNFPRSLRTRFTIQTGGAIVSLVVVFAVITILAVSLHLYDAAASDAYSVYSGLHQAHGDTLTAIVHEYTRAVDPHIWIIRSGRVVLRSPNASSRPAGPLTTGLAQQPFSFRLVKSNRLVTYVINWPLKPDLDLLEDLVLSMTIVGIAAAAGGVLLGRWTTHRVLEPVKRMTRSVEVMLSTNQFLPVENPSRTDDEFSQLAWLLSELVQTLEARWQRDRTLLADAAHQLRTPLEVIRGNLDILRNWDTIDRATEEESLAAIDRAVSEMITLVGDLLTLEHVRNEGPAQLDPYPLTTLLEDASEDARALNPSLHIVLQGQTQETIRVHEPFARRALWAVLENAVKYSPENGRIEISVLTQGDLCGISIRDYGPGIPEEDIPHIFTRFYRGQNGRGKSGTGLGLSIADALMRSQKGHITVDTGQDGTTFTLWFLRMSSPIS</sequence>
<evidence type="ECO:0000256" key="9">
    <source>
        <dbReference type="ARBA" id="ARBA00023012"/>
    </source>
</evidence>
<protein>
    <recommendedName>
        <fullName evidence="3">histidine kinase</fullName>
        <ecNumber evidence="3">2.7.13.3</ecNumber>
    </recommendedName>
</protein>
<dbReference type="PROSITE" id="PS50109">
    <property type="entry name" value="HIS_KIN"/>
    <property type="match status" value="1"/>
</dbReference>
<accession>A0A2T2WQZ5</accession>
<evidence type="ECO:0000256" key="3">
    <source>
        <dbReference type="ARBA" id="ARBA00012438"/>
    </source>
</evidence>
<dbReference type="InterPro" id="IPR050428">
    <property type="entry name" value="TCS_sensor_his_kinase"/>
</dbReference>
<keyword evidence="6 11" id="KW-0812">Transmembrane</keyword>
<feature type="transmembrane region" description="Helical" evidence="11">
    <location>
        <begin position="137"/>
        <end position="160"/>
    </location>
</feature>
<dbReference type="PANTHER" id="PTHR45436">
    <property type="entry name" value="SENSOR HISTIDINE KINASE YKOH"/>
    <property type="match status" value="1"/>
</dbReference>
<dbReference type="AlphaFoldDB" id="A0A2T2WQZ5"/>
<name>A0A2T2WQZ5_9FIRM</name>
<dbReference type="EC" id="2.7.13.3" evidence="3"/>
<evidence type="ECO:0000256" key="8">
    <source>
        <dbReference type="ARBA" id="ARBA00022989"/>
    </source>
</evidence>
<feature type="domain" description="Histidine kinase" evidence="12">
    <location>
        <begin position="223"/>
        <end position="434"/>
    </location>
</feature>
<evidence type="ECO:0000256" key="11">
    <source>
        <dbReference type="SAM" id="Phobius"/>
    </source>
</evidence>
<dbReference type="Pfam" id="PF00512">
    <property type="entry name" value="HisKA"/>
    <property type="match status" value="1"/>
</dbReference>
<dbReference type="InterPro" id="IPR003661">
    <property type="entry name" value="HisK_dim/P_dom"/>
</dbReference>